<dbReference type="InterPro" id="IPR011335">
    <property type="entry name" value="Restrct_endonuc-II-like"/>
</dbReference>
<dbReference type="AlphaFoldDB" id="K0V659"/>
<dbReference type="HOGENOM" id="CLU_052626_6_0_11"/>
<accession>K0V659</accession>
<dbReference type="Gene3D" id="3.40.960.10">
    <property type="entry name" value="VSR Endonuclease"/>
    <property type="match status" value="1"/>
</dbReference>
<proteinExistence type="predicted"/>
<dbReference type="EMBL" id="ALQA01000001">
    <property type="protein sequence ID" value="EJZ13060.1"/>
    <property type="molecule type" value="Genomic_DNA"/>
</dbReference>
<dbReference type="InterPro" id="IPR049468">
    <property type="entry name" value="Restrct_endonuc-II-like_dom"/>
</dbReference>
<dbReference type="RefSeq" id="WP_003928555.1">
    <property type="nucleotide sequence ID" value="NZ_JH814683.1"/>
</dbReference>
<keyword evidence="3" id="KW-1185">Reference proteome</keyword>
<dbReference type="Pfam" id="PF18741">
    <property type="entry name" value="MTES_1575"/>
    <property type="match status" value="1"/>
</dbReference>
<protein>
    <recommendedName>
        <fullName evidence="1">Restriction endonuclease type II-like domain-containing protein</fullName>
    </recommendedName>
</protein>
<reference evidence="2 3" key="1">
    <citation type="journal article" date="2012" name="J. Bacteriol.">
        <title>Complete Genome Sequence of Mycobacterium vaccae Type Strain ATCC 25954.</title>
        <authorList>
            <person name="Ho Y.S."/>
            <person name="Adroub S.A."/>
            <person name="Abadi M."/>
            <person name="Al Alwan B."/>
            <person name="Alkhateeb R."/>
            <person name="Gao G."/>
            <person name="Ragab A."/>
            <person name="Ali S."/>
            <person name="van Soolingen D."/>
            <person name="Bitter W."/>
            <person name="Pain A."/>
            <person name="Abdallah A.M."/>
        </authorList>
    </citation>
    <scope>NUCLEOTIDE SEQUENCE [LARGE SCALE GENOMIC DNA]</scope>
    <source>
        <strain evidence="2 3">ATCC 25954</strain>
    </source>
</reference>
<dbReference type="PATRIC" id="fig|1194972.3.peg.186"/>
<comment type="caution">
    <text evidence="2">The sequence shown here is derived from an EMBL/GenBank/DDBJ whole genome shotgun (WGS) entry which is preliminary data.</text>
</comment>
<evidence type="ECO:0000259" key="1">
    <source>
        <dbReference type="Pfam" id="PF18741"/>
    </source>
</evidence>
<evidence type="ECO:0000313" key="2">
    <source>
        <dbReference type="EMBL" id="EJZ13060.1"/>
    </source>
</evidence>
<dbReference type="eggNOG" id="COG2852">
    <property type="taxonomic scope" value="Bacteria"/>
</dbReference>
<sequence length="294" mass="32742">MIEFDEQFREQGGVATTAQLLQFCSRSRLDTEIRDGRLIKVWPGVYSRVEPDTMTRLRGLDLRAGEPVAICLGTAAAAYGFDTEDTRDIHAINPPRHQLRNCDGLVVHRREGAPLSVADGRPATAAAWTAVEVARSLRRPRALATLDAALRSRSCDHRGLAIAASAQAGRRGIVAVRDLIPLADPRAESPMESEARLAMLDGRLPAPLLQHELLDRSGRMWRVDFAWPGASLAVEYDGFDWHSDPERFARDRQKRAALQEIGWSMLSVVSDDVRKHPEVMVRRIENALVRRMAA</sequence>
<evidence type="ECO:0000313" key="3">
    <source>
        <dbReference type="Proteomes" id="UP000006072"/>
    </source>
</evidence>
<dbReference type="SUPFAM" id="SSF52980">
    <property type="entry name" value="Restriction endonuclease-like"/>
    <property type="match status" value="1"/>
</dbReference>
<organism evidence="2 3">
    <name type="scientific">Mycolicibacterium vaccae ATCC 25954</name>
    <dbReference type="NCBI Taxonomy" id="1194972"/>
    <lineage>
        <taxon>Bacteria</taxon>
        <taxon>Bacillati</taxon>
        <taxon>Actinomycetota</taxon>
        <taxon>Actinomycetes</taxon>
        <taxon>Mycobacteriales</taxon>
        <taxon>Mycobacteriaceae</taxon>
        <taxon>Mycolicibacterium</taxon>
    </lineage>
</organism>
<feature type="domain" description="Restriction endonuclease type II-like" evidence="1">
    <location>
        <begin position="221"/>
        <end position="288"/>
    </location>
</feature>
<dbReference type="Proteomes" id="UP000006072">
    <property type="component" value="Unassembled WGS sequence"/>
</dbReference>
<gene>
    <name evidence="2" type="ORF">MVAC_00900</name>
</gene>
<name>K0V659_MYCVA</name>